<organism evidence="2 4">
    <name type="scientific">Rotaria magnacalcarata</name>
    <dbReference type="NCBI Taxonomy" id="392030"/>
    <lineage>
        <taxon>Eukaryota</taxon>
        <taxon>Metazoa</taxon>
        <taxon>Spiralia</taxon>
        <taxon>Gnathifera</taxon>
        <taxon>Rotifera</taxon>
        <taxon>Eurotatoria</taxon>
        <taxon>Bdelloidea</taxon>
        <taxon>Philodinida</taxon>
        <taxon>Philodinidae</taxon>
        <taxon>Rotaria</taxon>
    </lineage>
</organism>
<sequence>MMISANCCLTCRKCDGTCFCPGCKSYFCDDDFISHRGMLINKLDGLTVDRNDLQEKINVAASNLGSGQHITEKIDEWERITTEKVKQAAEMAKKQVLRIINSKQEEITIRFHNLSQELKERRVKKSVVEQDIARLRQEIDQIKKDLTKLAQTPTIELNMKQNDEIKWDRMIYVEEKSENVDYHLRQREPTGKYSSRIQTENFKRNLILIEEKMITLLQTIRISGAVS</sequence>
<dbReference type="EMBL" id="CAJOBI010006315">
    <property type="protein sequence ID" value="CAF4057096.1"/>
    <property type="molecule type" value="Genomic_DNA"/>
</dbReference>
<dbReference type="Proteomes" id="UP000681720">
    <property type="component" value="Unassembled WGS sequence"/>
</dbReference>
<evidence type="ECO:0000256" key="1">
    <source>
        <dbReference type="SAM" id="Coils"/>
    </source>
</evidence>
<gene>
    <name evidence="2" type="ORF">GIL414_LOCUS8845</name>
    <name evidence="3" type="ORF">SMN809_LOCUS14976</name>
</gene>
<name>A0A8S2MK09_9BILA</name>
<evidence type="ECO:0000313" key="3">
    <source>
        <dbReference type="EMBL" id="CAF4057096.1"/>
    </source>
</evidence>
<dbReference type="EMBL" id="CAJOBJ010002925">
    <property type="protein sequence ID" value="CAF3946345.1"/>
    <property type="molecule type" value="Genomic_DNA"/>
</dbReference>
<accession>A0A8S2MK09</accession>
<keyword evidence="1" id="KW-0175">Coiled coil</keyword>
<evidence type="ECO:0008006" key="5">
    <source>
        <dbReference type="Google" id="ProtNLM"/>
    </source>
</evidence>
<evidence type="ECO:0000313" key="2">
    <source>
        <dbReference type="EMBL" id="CAF3946345.1"/>
    </source>
</evidence>
<protein>
    <recommendedName>
        <fullName evidence="5">B box-type domain-containing protein</fullName>
    </recommendedName>
</protein>
<dbReference type="Proteomes" id="UP000676336">
    <property type="component" value="Unassembled WGS sequence"/>
</dbReference>
<evidence type="ECO:0000313" key="4">
    <source>
        <dbReference type="Proteomes" id="UP000681720"/>
    </source>
</evidence>
<comment type="caution">
    <text evidence="2">The sequence shown here is derived from an EMBL/GenBank/DDBJ whole genome shotgun (WGS) entry which is preliminary data.</text>
</comment>
<feature type="coiled-coil region" evidence="1">
    <location>
        <begin position="118"/>
        <end position="152"/>
    </location>
</feature>
<dbReference type="AlphaFoldDB" id="A0A8S2MK09"/>
<reference evidence="2" key="1">
    <citation type="submission" date="2021-02" db="EMBL/GenBank/DDBJ databases">
        <authorList>
            <person name="Nowell W R."/>
        </authorList>
    </citation>
    <scope>NUCLEOTIDE SEQUENCE</scope>
</reference>
<proteinExistence type="predicted"/>